<evidence type="ECO:0000256" key="1">
    <source>
        <dbReference type="SAM" id="Phobius"/>
    </source>
</evidence>
<dbReference type="RefSeq" id="WP_125060845.1">
    <property type="nucleotide sequence ID" value="NZ_LAVS01000038.1"/>
</dbReference>
<reference evidence="2 3" key="1">
    <citation type="submission" date="2018-11" db="EMBL/GenBank/DDBJ databases">
        <title>Draft genome analysis of Rheinheimera mesophila isolated from an industrial waste site.</title>
        <authorList>
            <person name="Yu Q."/>
            <person name="Qi Y."/>
            <person name="Zhang H."/>
            <person name="Lu Y."/>
            <person name="Pu J."/>
        </authorList>
    </citation>
    <scope>NUCLEOTIDE SEQUENCE [LARGE SCALE GENOMIC DNA]</scope>
    <source>
        <strain evidence="2 3">IITR13</strain>
    </source>
</reference>
<keyword evidence="1" id="KW-0812">Transmembrane</keyword>
<sequence length="151" mass="16908">MRWLFWTLLLLSFLFINETTVNWLLAVIVCGYGPQSGFERATQYFTLDSFLFSASFRIIPYIVLSAVALFSSLKNSAIGKIALYSSLATISIFHFWGYWGMQHSLFTPEHTSSTSALAIIFIPIHAIWLSAVTGTLGYGLAKVTRLVLNRA</sequence>
<keyword evidence="1" id="KW-1133">Transmembrane helix</keyword>
<dbReference type="OrthoDB" id="6336303at2"/>
<accession>A0A3P3QU72</accession>
<organism evidence="2 3">
    <name type="scientific">Rheinheimera mesophila</name>
    <dbReference type="NCBI Taxonomy" id="1547515"/>
    <lineage>
        <taxon>Bacteria</taxon>
        <taxon>Pseudomonadati</taxon>
        <taxon>Pseudomonadota</taxon>
        <taxon>Gammaproteobacteria</taxon>
        <taxon>Chromatiales</taxon>
        <taxon>Chromatiaceae</taxon>
        <taxon>Rheinheimera</taxon>
    </lineage>
</organism>
<evidence type="ECO:0000313" key="2">
    <source>
        <dbReference type="EMBL" id="RRJ23900.1"/>
    </source>
</evidence>
<evidence type="ECO:0000313" key="3">
    <source>
        <dbReference type="Proteomes" id="UP000276260"/>
    </source>
</evidence>
<protein>
    <submittedName>
        <fullName evidence="2">Uncharacterized protein</fullName>
    </submittedName>
</protein>
<dbReference type="Proteomes" id="UP000276260">
    <property type="component" value="Unassembled WGS sequence"/>
</dbReference>
<name>A0A3P3QU72_9GAMM</name>
<dbReference type="AlphaFoldDB" id="A0A3P3QU72"/>
<feature type="transmembrane region" description="Helical" evidence="1">
    <location>
        <begin position="81"/>
        <end position="99"/>
    </location>
</feature>
<keyword evidence="3" id="KW-1185">Reference proteome</keyword>
<dbReference type="EMBL" id="RRCF01000001">
    <property type="protein sequence ID" value="RRJ23900.1"/>
    <property type="molecule type" value="Genomic_DNA"/>
</dbReference>
<comment type="caution">
    <text evidence="2">The sequence shown here is derived from an EMBL/GenBank/DDBJ whole genome shotgun (WGS) entry which is preliminary data.</text>
</comment>
<feature type="transmembrane region" description="Helical" evidence="1">
    <location>
        <begin position="119"/>
        <end position="141"/>
    </location>
</feature>
<gene>
    <name evidence="2" type="ORF">EIK76_07570</name>
</gene>
<feature type="transmembrane region" description="Helical" evidence="1">
    <location>
        <begin position="50"/>
        <end position="69"/>
    </location>
</feature>
<keyword evidence="1" id="KW-0472">Membrane</keyword>
<proteinExistence type="predicted"/>